<comment type="caution">
    <text evidence="1">The sequence shown here is derived from an EMBL/GenBank/DDBJ whole genome shotgun (WGS) entry which is preliminary data.</text>
</comment>
<organism evidence="1 2">
    <name type="scientific">Coprinellus micaceus</name>
    <name type="common">Glistening ink-cap mushroom</name>
    <name type="synonym">Coprinus micaceus</name>
    <dbReference type="NCBI Taxonomy" id="71717"/>
    <lineage>
        <taxon>Eukaryota</taxon>
        <taxon>Fungi</taxon>
        <taxon>Dikarya</taxon>
        <taxon>Basidiomycota</taxon>
        <taxon>Agaricomycotina</taxon>
        <taxon>Agaricomycetes</taxon>
        <taxon>Agaricomycetidae</taxon>
        <taxon>Agaricales</taxon>
        <taxon>Agaricineae</taxon>
        <taxon>Psathyrellaceae</taxon>
        <taxon>Coprinellus</taxon>
    </lineage>
</organism>
<gene>
    <name evidence="1" type="ORF">FA13DRAFT_1804966</name>
</gene>
<keyword evidence="2" id="KW-1185">Reference proteome</keyword>
<proteinExistence type="predicted"/>
<sequence>MNFEGSQPVYLRKDLEKGVKEGFVSAFAIPVGEMQAKKRVEPNGPPVPAYMGDANPRQVFLSETISDDTSSVYKKNISKDFSRKARDGKAGVVLVSEKRGSLPQRNAFLDCDRGNRSNDGRGCFKELLANS</sequence>
<name>A0A4Y7S339_COPMI</name>
<dbReference type="Proteomes" id="UP000298030">
    <property type="component" value="Unassembled WGS sequence"/>
</dbReference>
<protein>
    <submittedName>
        <fullName evidence="1">Uncharacterized protein</fullName>
    </submittedName>
</protein>
<dbReference type="AlphaFoldDB" id="A0A4Y7S339"/>
<evidence type="ECO:0000313" key="2">
    <source>
        <dbReference type="Proteomes" id="UP000298030"/>
    </source>
</evidence>
<dbReference type="EMBL" id="QPFP01000351">
    <property type="protein sequence ID" value="TEB15596.1"/>
    <property type="molecule type" value="Genomic_DNA"/>
</dbReference>
<reference evidence="1 2" key="1">
    <citation type="journal article" date="2019" name="Nat. Ecol. Evol.">
        <title>Megaphylogeny resolves global patterns of mushroom evolution.</title>
        <authorList>
            <person name="Varga T."/>
            <person name="Krizsan K."/>
            <person name="Foldi C."/>
            <person name="Dima B."/>
            <person name="Sanchez-Garcia M."/>
            <person name="Sanchez-Ramirez S."/>
            <person name="Szollosi G.J."/>
            <person name="Szarkandi J.G."/>
            <person name="Papp V."/>
            <person name="Albert L."/>
            <person name="Andreopoulos W."/>
            <person name="Angelini C."/>
            <person name="Antonin V."/>
            <person name="Barry K.W."/>
            <person name="Bougher N.L."/>
            <person name="Buchanan P."/>
            <person name="Buyck B."/>
            <person name="Bense V."/>
            <person name="Catcheside P."/>
            <person name="Chovatia M."/>
            <person name="Cooper J."/>
            <person name="Damon W."/>
            <person name="Desjardin D."/>
            <person name="Finy P."/>
            <person name="Geml J."/>
            <person name="Haridas S."/>
            <person name="Hughes K."/>
            <person name="Justo A."/>
            <person name="Karasinski D."/>
            <person name="Kautmanova I."/>
            <person name="Kiss B."/>
            <person name="Kocsube S."/>
            <person name="Kotiranta H."/>
            <person name="LaButti K.M."/>
            <person name="Lechner B.E."/>
            <person name="Liimatainen K."/>
            <person name="Lipzen A."/>
            <person name="Lukacs Z."/>
            <person name="Mihaltcheva S."/>
            <person name="Morgado L.N."/>
            <person name="Niskanen T."/>
            <person name="Noordeloos M.E."/>
            <person name="Ohm R.A."/>
            <person name="Ortiz-Santana B."/>
            <person name="Ovrebo C."/>
            <person name="Racz N."/>
            <person name="Riley R."/>
            <person name="Savchenko A."/>
            <person name="Shiryaev A."/>
            <person name="Soop K."/>
            <person name="Spirin V."/>
            <person name="Szebenyi C."/>
            <person name="Tomsovsky M."/>
            <person name="Tulloss R.E."/>
            <person name="Uehling J."/>
            <person name="Grigoriev I.V."/>
            <person name="Vagvolgyi C."/>
            <person name="Papp T."/>
            <person name="Martin F.M."/>
            <person name="Miettinen O."/>
            <person name="Hibbett D.S."/>
            <person name="Nagy L.G."/>
        </authorList>
    </citation>
    <scope>NUCLEOTIDE SEQUENCE [LARGE SCALE GENOMIC DNA]</scope>
    <source>
        <strain evidence="1 2">FP101781</strain>
    </source>
</reference>
<evidence type="ECO:0000313" key="1">
    <source>
        <dbReference type="EMBL" id="TEB15596.1"/>
    </source>
</evidence>
<accession>A0A4Y7S339</accession>